<dbReference type="Pfam" id="PF00850">
    <property type="entry name" value="Hist_deacetyl"/>
    <property type="match status" value="1"/>
</dbReference>
<dbReference type="GO" id="GO:0000118">
    <property type="term" value="C:histone deacetylase complex"/>
    <property type="evidence" value="ECO:0007669"/>
    <property type="project" value="TreeGrafter"/>
</dbReference>
<evidence type="ECO:0000256" key="6">
    <source>
        <dbReference type="ARBA" id="ARBA00022853"/>
    </source>
</evidence>
<dbReference type="SUPFAM" id="SSF52768">
    <property type="entry name" value="Arginase/deacetylase"/>
    <property type="match status" value="1"/>
</dbReference>
<feature type="compositionally biased region" description="Gly residues" evidence="10">
    <location>
        <begin position="1025"/>
        <end position="1034"/>
    </location>
</feature>
<dbReference type="InterPro" id="IPR000286">
    <property type="entry name" value="HDACs"/>
</dbReference>
<evidence type="ECO:0000256" key="8">
    <source>
        <dbReference type="ARBA" id="ARBA00023163"/>
    </source>
</evidence>
<dbReference type="InterPro" id="IPR019154">
    <property type="entry name" value="Arb2-like_domain"/>
</dbReference>
<protein>
    <recommendedName>
        <fullName evidence="3">histone deacetylase</fullName>
        <ecNumber evidence="3">3.5.1.98</ecNumber>
    </recommendedName>
</protein>
<proteinExistence type="inferred from homology"/>
<keyword evidence="8" id="KW-0804">Transcription</keyword>
<dbReference type="InterPro" id="IPR037138">
    <property type="entry name" value="His_deacetylse_dom_sf"/>
</dbReference>
<dbReference type="GO" id="GO:0040029">
    <property type="term" value="P:epigenetic regulation of gene expression"/>
    <property type="evidence" value="ECO:0007669"/>
    <property type="project" value="TreeGrafter"/>
</dbReference>
<dbReference type="SMART" id="SM00271">
    <property type="entry name" value="DnaJ"/>
    <property type="match status" value="1"/>
</dbReference>
<dbReference type="PROSITE" id="PS50076">
    <property type="entry name" value="DNAJ_2"/>
    <property type="match status" value="1"/>
</dbReference>
<keyword evidence="6" id="KW-0156">Chromatin regulator</keyword>
<dbReference type="InterPro" id="IPR023696">
    <property type="entry name" value="Ureohydrolase_dom_sf"/>
</dbReference>
<keyword evidence="9" id="KW-0539">Nucleus</keyword>
<evidence type="ECO:0000256" key="7">
    <source>
        <dbReference type="ARBA" id="ARBA00023015"/>
    </source>
</evidence>
<evidence type="ECO:0000256" key="5">
    <source>
        <dbReference type="ARBA" id="ARBA00022801"/>
    </source>
</evidence>
<dbReference type="GO" id="GO:0141221">
    <property type="term" value="F:histone deacetylase activity, hydrolytic mechanism"/>
    <property type="evidence" value="ECO:0007669"/>
    <property type="project" value="UniProtKB-EC"/>
</dbReference>
<feature type="compositionally biased region" description="Low complexity" evidence="10">
    <location>
        <begin position="1054"/>
        <end position="1065"/>
    </location>
</feature>
<dbReference type="PRINTS" id="PR01270">
    <property type="entry name" value="HDASUPER"/>
</dbReference>
<gene>
    <name evidence="12" type="ORF">A4X06_0g4554</name>
</gene>
<feature type="domain" description="J" evidence="11">
    <location>
        <begin position="70"/>
        <end position="135"/>
    </location>
</feature>
<dbReference type="Pfam" id="PF00226">
    <property type="entry name" value="DnaJ"/>
    <property type="match status" value="1"/>
</dbReference>
<reference evidence="12" key="1">
    <citation type="submission" date="2016-04" db="EMBL/GenBank/DDBJ databases">
        <authorList>
            <person name="Nguyen H.D."/>
            <person name="Samba Siva P."/>
            <person name="Cullis J."/>
            <person name="Levesque C.A."/>
            <person name="Hambleton S."/>
        </authorList>
    </citation>
    <scope>NUCLEOTIDE SEQUENCE</scope>
    <source>
        <strain evidence="12">DAOMC 236426</strain>
    </source>
</reference>
<dbReference type="InterPro" id="IPR023801">
    <property type="entry name" value="His_deacetylse_dom"/>
</dbReference>
<keyword evidence="7" id="KW-0805">Transcription regulation</keyword>
<dbReference type="AlphaFoldDB" id="A0A8X7MTA1"/>
<feature type="compositionally biased region" description="Gly residues" evidence="10">
    <location>
        <begin position="195"/>
        <end position="205"/>
    </location>
</feature>
<dbReference type="PRINTS" id="PR00625">
    <property type="entry name" value="JDOMAIN"/>
</dbReference>
<evidence type="ECO:0000313" key="12">
    <source>
        <dbReference type="EMBL" id="KAE8247297.1"/>
    </source>
</evidence>
<dbReference type="InterPro" id="IPR036869">
    <property type="entry name" value="J_dom_sf"/>
</dbReference>
<evidence type="ECO:0000313" key="13">
    <source>
        <dbReference type="Proteomes" id="UP000077684"/>
    </source>
</evidence>
<evidence type="ECO:0000256" key="9">
    <source>
        <dbReference type="ARBA" id="ARBA00023242"/>
    </source>
</evidence>
<evidence type="ECO:0000256" key="10">
    <source>
        <dbReference type="SAM" id="MobiDB-lite"/>
    </source>
</evidence>
<name>A0A8X7MTA1_9BASI</name>
<feature type="compositionally biased region" description="Polar residues" evidence="10">
    <location>
        <begin position="143"/>
        <end position="156"/>
    </location>
</feature>
<keyword evidence="5" id="KW-0378">Hydrolase</keyword>
<comment type="similarity">
    <text evidence="2">Belongs to the histone deacetylase family. HD type 2 subfamily.</text>
</comment>
<dbReference type="EMBL" id="LWDE02000488">
    <property type="protein sequence ID" value="KAE8247297.1"/>
    <property type="molecule type" value="Genomic_DNA"/>
</dbReference>
<feature type="compositionally biased region" description="Gly residues" evidence="10">
    <location>
        <begin position="874"/>
        <end position="889"/>
    </location>
</feature>
<evidence type="ECO:0000256" key="3">
    <source>
        <dbReference type="ARBA" id="ARBA00012111"/>
    </source>
</evidence>
<feature type="region of interest" description="Disordered" evidence="10">
    <location>
        <begin position="126"/>
        <end position="157"/>
    </location>
</feature>
<sequence>MASATLARSTGASFLSARSWAPISSSSPLAPAPFPLAGPSRLPQTLRLADPLIARRTFSTSQVCAAQAADFYSVLNVPRTASQTDIKRQFYQLSKRYHPDVNRDDDDAKRKFQEVSEAYATLGQERSRRAYDAGRSSSSSSSYAQYNTSGGASSMNAERRARAAYAWDYTRRRSDSSRARAARGASDAHSSGKQAFGGFGRGGAGPETSFGTHDEHPADRLERLAERERRRQRARTAAGGNSGGDGGDSDRFSRSTGSGSAVQEGEHGNDVSAVVRFCQGAGIFLVVLWLGTVGMRIGLGGRSPDERTRSRGGMMMSTAHQRNTDVVAPHVNSKFNFSTSTQSLLGSTDANQEATPHKTGLVYCAAMGLHAPPDATHSHPEKPERILRIYASLRSSGCLARMRRIVPRPATKSEIELFHESGMYEGLQRTAEFNRHILAVHSAQLELSSSLYLNEHTALCARLSCGSVIEMCDAVASRRIRNGFAVVRPPGHHAEASRAMGFCFYNNVVVATKFLQQKYSRGKDSVDKVLILDWDVHHGNGTQQAFFDVADTLYISLHRYEDGDYYPGGVGGASDQVGTGPGKGTNVNVPWPCSGMGDGDYLYAFQRIIMPIAQEYNPDFVIISAGFDAADGDEIGGMHVSPQAYAHMTQMLSSLANGRLVVVLEGGYDLDATAKSALAVTKVILGEAPEPFRANEISCGTIAQRTVQEVARVQEKYWKSISASELDPRVNDDATLNRVGVPEVIRHHRARHLWQSYNLLQVPLIRNLAPYFQHAVFASEHMLDAEAKQVLLFVHDLADLRAEKPVLKVNPHHELKAVLDVTDGVLRWAQSFKLAVFDVNLFPKKEVTTTDGRTLNEAEAILAFVDGAAQTNGHGGGGTGVTSGGGAQGVGPATSGPGANTKLLTSTEQQARAINELVLYIWDNFIELSHPDTKVVVLGHGIRAGHALMNLFVERDTEVRRRVAGCSMVFGGLGTSLGTTLPVSAWVGNVANGGASGSGSGGSGAGGGMGANGGSFGNDGSLSGMNGGPMGGANAGPAPTPHMHSRQRDANRRLPSSSVSELPLVPSTHPELRKWYKKHSKIVCAHDHPMFVWDLLRAVGRKAGEVEQSEAFTTTEVMLGSWSGPQGIAEFFQKALDLQPI</sequence>
<dbReference type="CDD" id="cd06257">
    <property type="entry name" value="DnaJ"/>
    <property type="match status" value="1"/>
</dbReference>
<feature type="region of interest" description="Disordered" evidence="10">
    <location>
        <begin position="1016"/>
        <end position="1065"/>
    </location>
</feature>
<dbReference type="Gene3D" id="3.40.800.20">
    <property type="entry name" value="Histone deacetylase domain"/>
    <property type="match status" value="1"/>
</dbReference>
<accession>A0A8X7MTA1</accession>
<dbReference type="PANTHER" id="PTHR10625:SF5">
    <property type="entry name" value="HISTONE DEACETYLASE"/>
    <property type="match status" value="1"/>
</dbReference>
<dbReference type="PANTHER" id="PTHR10625">
    <property type="entry name" value="HISTONE DEACETYLASE HDAC1-RELATED"/>
    <property type="match status" value="1"/>
</dbReference>
<dbReference type="InterPro" id="IPR001623">
    <property type="entry name" value="DnaJ_domain"/>
</dbReference>
<reference evidence="12" key="2">
    <citation type="journal article" date="2019" name="IMA Fungus">
        <title>Genome sequencing and comparison of five Tilletia species to identify candidate genes for the detection of regulated species infecting wheat.</title>
        <authorList>
            <person name="Nguyen H.D.T."/>
            <person name="Sultana T."/>
            <person name="Kesanakurti P."/>
            <person name="Hambleton S."/>
        </authorList>
    </citation>
    <scope>NUCLEOTIDE SEQUENCE</scope>
    <source>
        <strain evidence="12">DAOMC 236426</strain>
    </source>
</reference>
<dbReference type="Pfam" id="PF09757">
    <property type="entry name" value="Arb2-like"/>
    <property type="match status" value="2"/>
</dbReference>
<comment type="subcellular location">
    <subcellularLocation>
        <location evidence="1">Nucleus</location>
    </subcellularLocation>
</comment>
<dbReference type="EC" id="3.5.1.98" evidence="3"/>
<evidence type="ECO:0000256" key="1">
    <source>
        <dbReference type="ARBA" id="ARBA00004123"/>
    </source>
</evidence>
<organism evidence="12 13">
    <name type="scientific">Tilletia controversa</name>
    <name type="common">dwarf bunt fungus</name>
    <dbReference type="NCBI Taxonomy" id="13291"/>
    <lineage>
        <taxon>Eukaryota</taxon>
        <taxon>Fungi</taxon>
        <taxon>Dikarya</taxon>
        <taxon>Basidiomycota</taxon>
        <taxon>Ustilaginomycotina</taxon>
        <taxon>Exobasidiomycetes</taxon>
        <taxon>Tilletiales</taxon>
        <taxon>Tilletiaceae</taxon>
        <taxon>Tilletia</taxon>
    </lineage>
</organism>
<keyword evidence="13" id="KW-1185">Reference proteome</keyword>
<keyword evidence="4" id="KW-0678">Repressor</keyword>
<dbReference type="SUPFAM" id="SSF46565">
    <property type="entry name" value="Chaperone J-domain"/>
    <property type="match status" value="1"/>
</dbReference>
<evidence type="ECO:0000256" key="2">
    <source>
        <dbReference type="ARBA" id="ARBA00007738"/>
    </source>
</evidence>
<evidence type="ECO:0000256" key="4">
    <source>
        <dbReference type="ARBA" id="ARBA00022491"/>
    </source>
</evidence>
<feature type="compositionally biased region" description="Basic and acidic residues" evidence="10">
    <location>
        <begin position="212"/>
        <end position="229"/>
    </location>
</feature>
<feature type="compositionally biased region" description="Low complexity" evidence="10">
    <location>
        <begin position="182"/>
        <end position="192"/>
    </location>
</feature>
<comment type="caution">
    <text evidence="12">The sequence shown here is derived from an EMBL/GenBank/DDBJ whole genome shotgun (WGS) entry which is preliminary data.</text>
</comment>
<dbReference type="Gene3D" id="1.10.287.110">
    <property type="entry name" value="DnaJ domain"/>
    <property type="match status" value="1"/>
</dbReference>
<feature type="region of interest" description="Disordered" evidence="10">
    <location>
        <begin position="170"/>
        <end position="267"/>
    </location>
</feature>
<evidence type="ECO:0000259" key="11">
    <source>
        <dbReference type="PROSITE" id="PS50076"/>
    </source>
</evidence>
<feature type="region of interest" description="Disordered" evidence="10">
    <location>
        <begin position="874"/>
        <end position="901"/>
    </location>
</feature>
<dbReference type="Proteomes" id="UP000077684">
    <property type="component" value="Unassembled WGS sequence"/>
</dbReference>